<feature type="transmembrane region" description="Helical" evidence="1">
    <location>
        <begin position="6"/>
        <end position="28"/>
    </location>
</feature>
<dbReference type="EMBL" id="BDGX01000030">
    <property type="protein sequence ID" value="GAV51260.1"/>
    <property type="molecule type" value="Genomic_DNA"/>
</dbReference>
<keyword evidence="1" id="KW-1133">Transmembrane helix</keyword>
<organism evidence="2 3">
    <name type="scientific">Zygosaccharomyces rouxii</name>
    <dbReference type="NCBI Taxonomy" id="4956"/>
    <lineage>
        <taxon>Eukaryota</taxon>
        <taxon>Fungi</taxon>
        <taxon>Dikarya</taxon>
        <taxon>Ascomycota</taxon>
        <taxon>Saccharomycotina</taxon>
        <taxon>Saccharomycetes</taxon>
        <taxon>Saccharomycetales</taxon>
        <taxon>Saccharomycetaceae</taxon>
        <taxon>Zygosaccharomyces</taxon>
    </lineage>
</organism>
<sequence length="557" mass="62282">MEWLSLIKAIATVLAILLATNWIFRIFYLDLKRDFSELAAQEQSNVTTTRKENETALYRNFLLPLGFPLVTGLGLSLKYKLRNGNFADIWCAIMDLADKNSIRFVDQSKDLSLQEINGMAKYILETYLSNAHGNVGILVTPSRSQGFIISIASMMASVKYNTLPHFLTSMPRKKLEDISILVVDSWESFSQLRGSEEWYELIIVCESNSSYISGDHKNVISWDQLIHGYKNDNSYMYSAPEDNSDDSKSLLYFTSPHGDTTSFSQGCLVSGVASFVRNFPLGHELNGKDSLAVTGNLSSLNLCLQVWQKVLAVLLHGGKVSFQDTLDLNKLYNPTLLLADANELLTVVKRSVSANSSFVQKLKYQWATALLTEGVFTAIGQLPIKSIEKLRSTYLLDCVSDSSLVNSFPKNVPKLKRGQSGNTLDSLQLNYLRAHLGSRVIFEYYCPHTVMGPIAHTNFYDYRILPPRVSANFIFCGPISTTLEGKLVQTKENSELDVTRRQGMLCIRGFTIGKPVEPARLEKARELSGEFGGGEGWMPMVGIFGLWGQDGCLYLYK</sequence>
<dbReference type="OrthoDB" id="4138492at2759"/>
<evidence type="ECO:0000313" key="2">
    <source>
        <dbReference type="EMBL" id="GAV51260.1"/>
    </source>
</evidence>
<reference evidence="2 3" key="1">
    <citation type="submission" date="2016-08" db="EMBL/GenBank/DDBJ databases">
        <title>Draft genome sequence of allopolyploid Zygosaccharomyces rouxii.</title>
        <authorList>
            <person name="Watanabe J."/>
            <person name="Uehara K."/>
            <person name="Mogi Y."/>
            <person name="Tsukioka Y."/>
        </authorList>
    </citation>
    <scope>NUCLEOTIDE SEQUENCE [LARGE SCALE GENOMIC DNA]</scope>
    <source>
        <strain evidence="2 3">NBRC 110957</strain>
    </source>
</reference>
<keyword evidence="1" id="KW-0812">Transmembrane</keyword>
<evidence type="ECO:0008006" key="4">
    <source>
        <dbReference type="Google" id="ProtNLM"/>
    </source>
</evidence>
<protein>
    <recommendedName>
        <fullName evidence="4">AMP-dependent synthetase/ligase domain-containing protein</fullName>
    </recommendedName>
</protein>
<keyword evidence="1" id="KW-0472">Membrane</keyword>
<accession>A0A1Q3A6Q5</accession>
<dbReference type="eggNOG" id="ENOG502QWA5">
    <property type="taxonomic scope" value="Eukaryota"/>
</dbReference>
<proteinExistence type="predicted"/>
<dbReference type="Proteomes" id="UP000187013">
    <property type="component" value="Unassembled WGS sequence"/>
</dbReference>
<dbReference type="OMA" id="ADWNIYT"/>
<dbReference type="AlphaFoldDB" id="A0A1Q3A6Q5"/>
<comment type="caution">
    <text evidence="2">The sequence shown here is derived from an EMBL/GenBank/DDBJ whole genome shotgun (WGS) entry which is preliminary data.</text>
</comment>
<evidence type="ECO:0000313" key="3">
    <source>
        <dbReference type="Proteomes" id="UP000187013"/>
    </source>
</evidence>
<name>A0A1Q3A6Q5_ZYGRO</name>
<gene>
    <name evidence="2" type="ORF">ZYGR_0AD04430</name>
</gene>
<evidence type="ECO:0000256" key="1">
    <source>
        <dbReference type="SAM" id="Phobius"/>
    </source>
</evidence>
<feature type="transmembrane region" description="Helical" evidence="1">
    <location>
        <begin position="57"/>
        <end position="77"/>
    </location>
</feature>